<dbReference type="RefSeq" id="WP_069698714.1">
    <property type="nucleotide sequence ID" value="NZ_JAGGMA010000001.1"/>
</dbReference>
<evidence type="ECO:0000256" key="13">
    <source>
        <dbReference type="SAM" id="Phobius"/>
    </source>
</evidence>
<feature type="compositionally biased region" description="Basic and acidic residues" evidence="12">
    <location>
        <begin position="246"/>
        <end position="258"/>
    </location>
</feature>
<dbReference type="EMBL" id="MIEK01000023">
    <property type="protein sequence ID" value="OEH82438.1"/>
    <property type="molecule type" value="Genomic_DNA"/>
</dbReference>
<name>A0A1E5KX90_9ENTE</name>
<evidence type="ECO:0000256" key="5">
    <source>
        <dbReference type="ARBA" id="ARBA00022475"/>
    </source>
</evidence>
<evidence type="ECO:0000256" key="3">
    <source>
        <dbReference type="ARBA" id="ARBA00006683"/>
    </source>
</evidence>
<evidence type="ECO:0000256" key="1">
    <source>
        <dbReference type="ARBA" id="ARBA00004651"/>
    </source>
</evidence>
<evidence type="ECO:0000259" key="15">
    <source>
        <dbReference type="Pfam" id="PF13807"/>
    </source>
</evidence>
<evidence type="ECO:0000256" key="10">
    <source>
        <dbReference type="ARBA" id="ARBA00023169"/>
    </source>
</evidence>
<keyword evidence="9 13" id="KW-0472">Membrane</keyword>
<dbReference type="GO" id="GO:0005886">
    <property type="term" value="C:plasma membrane"/>
    <property type="evidence" value="ECO:0007669"/>
    <property type="project" value="UniProtKB-SubCell"/>
</dbReference>
<dbReference type="PANTHER" id="PTHR32309:SF13">
    <property type="entry name" value="FERRIC ENTEROBACTIN TRANSPORT PROTEIN FEPE"/>
    <property type="match status" value="1"/>
</dbReference>
<dbReference type="Proteomes" id="UP000095256">
    <property type="component" value="Unassembled WGS sequence"/>
</dbReference>
<keyword evidence="5" id="KW-1003">Cell membrane</keyword>
<evidence type="ECO:0000256" key="9">
    <source>
        <dbReference type="ARBA" id="ARBA00023136"/>
    </source>
</evidence>
<keyword evidence="16" id="KW-0418">Kinase</keyword>
<protein>
    <recommendedName>
        <fullName evidence="4">Capsular polysaccharide biosynthesis protein CpsC</fullName>
    </recommendedName>
</protein>
<keyword evidence="8 13" id="KW-1133">Transmembrane helix</keyword>
<evidence type="ECO:0000256" key="8">
    <source>
        <dbReference type="ARBA" id="ARBA00022989"/>
    </source>
</evidence>
<evidence type="ECO:0000256" key="2">
    <source>
        <dbReference type="ARBA" id="ARBA00005132"/>
    </source>
</evidence>
<evidence type="ECO:0000313" key="16">
    <source>
        <dbReference type="EMBL" id="OEH82438.1"/>
    </source>
</evidence>
<evidence type="ECO:0000313" key="17">
    <source>
        <dbReference type="Proteomes" id="UP000095256"/>
    </source>
</evidence>
<comment type="similarity">
    <text evidence="3">Belongs to the CpsC/CapA family.</text>
</comment>
<dbReference type="AlphaFoldDB" id="A0A1E5KX90"/>
<comment type="caution">
    <text evidence="16">The sequence shown here is derived from an EMBL/GenBank/DDBJ whole genome shotgun (WGS) entry which is preliminary data.</text>
</comment>
<sequence length="274" mass="30466">MEETISLQEIFGILKKRIGLILISMFLGLGLTGLITFFVITPKYSSQAQLIVRLPQTETANVNDINANLQMITTYKDLIKSDSVMGEVQQKMKNEFQTEMTVSSLRESIEVEQSQNSQMFSIVSTGTNGIVSQNIANQTALVFQEKAKDMLNVDKITIISDAVASGTPVSPNNKLNLMIGVLLGAMIGIGISFVLELFDKTIKDARFVEEELGLTILGVVPNMTVKELNTKIIRSNSDESGMQIPLDKKDFKEDRESDTNEDDQTFSRRSRSRL</sequence>
<evidence type="ECO:0000256" key="12">
    <source>
        <dbReference type="SAM" id="MobiDB-lite"/>
    </source>
</evidence>
<feature type="transmembrane region" description="Helical" evidence="13">
    <location>
        <begin position="20"/>
        <end position="40"/>
    </location>
</feature>
<evidence type="ECO:0000256" key="6">
    <source>
        <dbReference type="ARBA" id="ARBA00022692"/>
    </source>
</evidence>
<dbReference type="InterPro" id="IPR003856">
    <property type="entry name" value="LPS_length_determ_N"/>
</dbReference>
<keyword evidence="17" id="KW-1185">Reference proteome</keyword>
<dbReference type="GO" id="GO:0004713">
    <property type="term" value="F:protein tyrosine kinase activity"/>
    <property type="evidence" value="ECO:0007669"/>
    <property type="project" value="TreeGrafter"/>
</dbReference>
<dbReference type="InterPro" id="IPR050445">
    <property type="entry name" value="Bact_polysacc_biosynth/exp"/>
</dbReference>
<reference evidence="16 17" key="1">
    <citation type="submission" date="2016-09" db="EMBL/GenBank/DDBJ databases">
        <authorList>
            <person name="Capua I."/>
            <person name="De Benedictis P."/>
            <person name="Joannis T."/>
            <person name="Lombin L.H."/>
            <person name="Cattoli G."/>
        </authorList>
    </citation>
    <scope>NUCLEOTIDE SEQUENCE [LARGE SCALE GENOMIC DNA]</scope>
    <source>
        <strain evidence="16 17">LMG 25899</strain>
    </source>
</reference>
<dbReference type="InterPro" id="IPR032807">
    <property type="entry name" value="GNVR"/>
</dbReference>
<evidence type="ECO:0000256" key="7">
    <source>
        <dbReference type="ARBA" id="ARBA00022903"/>
    </source>
</evidence>
<dbReference type="GO" id="GO:0000271">
    <property type="term" value="P:polysaccharide biosynthetic process"/>
    <property type="evidence" value="ECO:0007669"/>
    <property type="project" value="UniProtKB-KW"/>
</dbReference>
<evidence type="ECO:0000256" key="11">
    <source>
        <dbReference type="ARBA" id="ARBA00045736"/>
    </source>
</evidence>
<comment type="function">
    <text evidence="11">Required for CpsD phosphorylation. Involved in the regulation of capsular polysaccharide biosynthesis. May be part of a complex that directs the coordinated polymerization and export to the cell surface of the capsular polysaccharide.</text>
</comment>
<feature type="domain" description="Polysaccharide chain length determinant N-terminal" evidence="14">
    <location>
        <begin position="3"/>
        <end position="91"/>
    </location>
</feature>
<keyword evidence="16" id="KW-0808">Transferase</keyword>
<evidence type="ECO:0000256" key="4">
    <source>
        <dbReference type="ARBA" id="ARBA00020739"/>
    </source>
</evidence>
<dbReference type="OrthoDB" id="2360475at2"/>
<keyword evidence="7" id="KW-0972">Capsule biogenesis/degradation</keyword>
<dbReference type="Pfam" id="PF13807">
    <property type="entry name" value="GNVR"/>
    <property type="match status" value="1"/>
</dbReference>
<keyword evidence="10" id="KW-0270">Exopolysaccharide synthesis</keyword>
<proteinExistence type="inferred from homology"/>
<dbReference type="Pfam" id="PF02706">
    <property type="entry name" value="Wzz"/>
    <property type="match status" value="1"/>
</dbReference>
<accession>A0A1E5KX90</accession>
<feature type="region of interest" description="Disordered" evidence="12">
    <location>
        <begin position="239"/>
        <end position="274"/>
    </location>
</feature>
<evidence type="ECO:0000259" key="14">
    <source>
        <dbReference type="Pfam" id="PF02706"/>
    </source>
</evidence>
<gene>
    <name evidence="16" type="ORF">BCR26_03110</name>
</gene>
<dbReference type="PANTHER" id="PTHR32309">
    <property type="entry name" value="TYROSINE-PROTEIN KINASE"/>
    <property type="match status" value="1"/>
</dbReference>
<comment type="subcellular location">
    <subcellularLocation>
        <location evidence="1">Cell membrane</location>
        <topology evidence="1">Multi-pass membrane protein</topology>
    </subcellularLocation>
</comment>
<feature type="transmembrane region" description="Helical" evidence="13">
    <location>
        <begin position="177"/>
        <end position="198"/>
    </location>
</feature>
<keyword evidence="6 13" id="KW-0812">Transmembrane</keyword>
<organism evidence="16 17">
    <name type="scientific">Enterococcus rivorum</name>
    <dbReference type="NCBI Taxonomy" id="762845"/>
    <lineage>
        <taxon>Bacteria</taxon>
        <taxon>Bacillati</taxon>
        <taxon>Bacillota</taxon>
        <taxon>Bacilli</taxon>
        <taxon>Lactobacillales</taxon>
        <taxon>Enterococcaceae</taxon>
        <taxon>Enterococcus</taxon>
    </lineage>
</organism>
<feature type="domain" description="Tyrosine-protein kinase G-rich" evidence="15">
    <location>
        <begin position="144"/>
        <end position="194"/>
    </location>
</feature>
<dbReference type="STRING" id="762845.BCR26_03110"/>
<comment type="pathway">
    <text evidence="2">Capsule biogenesis; capsule polysaccharide biosynthesis.</text>
</comment>